<dbReference type="AlphaFoldDB" id="A0AA94TQT8"/>
<sequence length="110" mass="12052">MGGNNHSVITCTKCGGKNSDDTRFCARCGNKLQSSRKAGPDAPPPEEPLEPFAHQGLSPDLLRALKRMAEAWVYLLLLGTVAAGCAFYEVWWPLYPAVALLGLLIRLRRI</sequence>
<accession>A0AA94TQT8</accession>
<keyword evidence="1" id="KW-0812">Transmembrane</keyword>
<dbReference type="InterPro" id="IPR026870">
    <property type="entry name" value="Zinc_ribbon_dom"/>
</dbReference>
<gene>
    <name evidence="3" type="ORF">EDC59_102112</name>
</gene>
<dbReference type="RefSeq" id="WP_243833601.1">
    <property type="nucleotide sequence ID" value="NZ_SOBK01000002.1"/>
</dbReference>
<dbReference type="Pfam" id="PF13240">
    <property type="entry name" value="Zn_Ribbon_1"/>
    <property type="match status" value="1"/>
</dbReference>
<protein>
    <recommendedName>
        <fullName evidence="2">Zinc-ribbon domain-containing protein</fullName>
    </recommendedName>
</protein>
<keyword evidence="1" id="KW-0472">Membrane</keyword>
<keyword evidence="1" id="KW-1133">Transmembrane helix</keyword>
<reference evidence="3 4" key="1">
    <citation type="submission" date="2019-03" db="EMBL/GenBank/DDBJ databases">
        <title>Genomic Encyclopedia of Type Strains, Phase IV (KMG-IV): sequencing the most valuable type-strain genomes for metagenomic binning, comparative biology and taxonomic classification.</title>
        <authorList>
            <person name="Goeker M."/>
        </authorList>
    </citation>
    <scope>NUCLEOTIDE SEQUENCE [LARGE SCALE GENOMIC DNA]</scope>
    <source>
        <strain evidence="3 4">DSM 101483</strain>
    </source>
</reference>
<evidence type="ECO:0000313" key="4">
    <source>
        <dbReference type="Proteomes" id="UP000295506"/>
    </source>
</evidence>
<comment type="caution">
    <text evidence="3">The sequence shown here is derived from an EMBL/GenBank/DDBJ whole genome shotgun (WGS) entry which is preliminary data.</text>
</comment>
<feature type="domain" description="Zinc-ribbon" evidence="2">
    <location>
        <begin position="11"/>
        <end position="32"/>
    </location>
</feature>
<dbReference type="EMBL" id="SOBK01000002">
    <property type="protein sequence ID" value="TDT90682.1"/>
    <property type="molecule type" value="Genomic_DNA"/>
</dbReference>
<name>A0AA94TQT8_9BACT</name>
<feature type="transmembrane region" description="Helical" evidence="1">
    <location>
        <begin position="71"/>
        <end position="91"/>
    </location>
</feature>
<organism evidence="3 4">
    <name type="scientific">Pseudodesulfovibrio indicus</name>
    <dbReference type="NCBI Taxonomy" id="1716143"/>
    <lineage>
        <taxon>Bacteria</taxon>
        <taxon>Pseudomonadati</taxon>
        <taxon>Thermodesulfobacteriota</taxon>
        <taxon>Desulfovibrionia</taxon>
        <taxon>Desulfovibrionales</taxon>
        <taxon>Desulfovibrionaceae</taxon>
    </lineage>
</organism>
<dbReference type="Proteomes" id="UP000295506">
    <property type="component" value="Unassembled WGS sequence"/>
</dbReference>
<evidence type="ECO:0000259" key="2">
    <source>
        <dbReference type="Pfam" id="PF13240"/>
    </source>
</evidence>
<evidence type="ECO:0000256" key="1">
    <source>
        <dbReference type="SAM" id="Phobius"/>
    </source>
</evidence>
<proteinExistence type="predicted"/>
<evidence type="ECO:0000313" key="3">
    <source>
        <dbReference type="EMBL" id="TDT90682.1"/>
    </source>
</evidence>